<reference evidence="2" key="1">
    <citation type="submission" date="2023-04" db="EMBL/GenBank/DDBJ databases">
        <title>Phytophthora fragariaefolia NBRC 109709.</title>
        <authorList>
            <person name="Ichikawa N."/>
            <person name="Sato H."/>
            <person name="Tonouchi N."/>
        </authorList>
    </citation>
    <scope>NUCLEOTIDE SEQUENCE</scope>
    <source>
        <strain evidence="2">NBRC 109709</strain>
    </source>
</reference>
<feature type="region of interest" description="Disordered" evidence="1">
    <location>
        <begin position="1"/>
        <end position="31"/>
    </location>
</feature>
<evidence type="ECO:0000313" key="2">
    <source>
        <dbReference type="EMBL" id="GMF44265.1"/>
    </source>
</evidence>
<feature type="region of interest" description="Disordered" evidence="1">
    <location>
        <begin position="88"/>
        <end position="137"/>
    </location>
</feature>
<dbReference type="EMBL" id="BSXT01001657">
    <property type="protein sequence ID" value="GMF44265.1"/>
    <property type="molecule type" value="Genomic_DNA"/>
</dbReference>
<evidence type="ECO:0000313" key="3">
    <source>
        <dbReference type="Proteomes" id="UP001165121"/>
    </source>
</evidence>
<sequence length="153" mass="16135">MDSFESTDKDPKQNAHRYRSSGRPVRDSTRAVAQGLGGLTAARVAALQTFRSNALKALKTPEEPLVAASARSKVLPAEKKPALVVVKAKKRAAADKQTKAKKTKTADKSAEDKVDRTKGVKGGDGKPDATGNKAAKSAASALLLQDYSSSDEE</sequence>
<feature type="compositionally biased region" description="Basic and acidic residues" evidence="1">
    <location>
        <begin position="92"/>
        <end position="127"/>
    </location>
</feature>
<dbReference type="AlphaFoldDB" id="A0A9W6XS08"/>
<protein>
    <submittedName>
        <fullName evidence="2">Unnamed protein product</fullName>
    </submittedName>
</protein>
<name>A0A9W6XS08_9STRA</name>
<evidence type="ECO:0000256" key="1">
    <source>
        <dbReference type="SAM" id="MobiDB-lite"/>
    </source>
</evidence>
<keyword evidence="3" id="KW-1185">Reference proteome</keyword>
<organism evidence="2 3">
    <name type="scientific">Phytophthora fragariaefolia</name>
    <dbReference type="NCBI Taxonomy" id="1490495"/>
    <lineage>
        <taxon>Eukaryota</taxon>
        <taxon>Sar</taxon>
        <taxon>Stramenopiles</taxon>
        <taxon>Oomycota</taxon>
        <taxon>Peronosporomycetes</taxon>
        <taxon>Peronosporales</taxon>
        <taxon>Peronosporaceae</taxon>
        <taxon>Phytophthora</taxon>
    </lineage>
</organism>
<gene>
    <name evidence="2" type="ORF">Pfra01_001533100</name>
</gene>
<proteinExistence type="predicted"/>
<feature type="compositionally biased region" description="Basic and acidic residues" evidence="1">
    <location>
        <begin position="1"/>
        <end position="13"/>
    </location>
</feature>
<comment type="caution">
    <text evidence="2">The sequence shown here is derived from an EMBL/GenBank/DDBJ whole genome shotgun (WGS) entry which is preliminary data.</text>
</comment>
<dbReference type="Proteomes" id="UP001165121">
    <property type="component" value="Unassembled WGS sequence"/>
</dbReference>
<accession>A0A9W6XS08</accession>